<accession>A0AAU9CTB2</accession>
<dbReference type="EMBL" id="AP024714">
    <property type="protein sequence ID" value="BCX81157.1"/>
    <property type="molecule type" value="Genomic_DNA"/>
</dbReference>
<reference evidence="2" key="1">
    <citation type="journal article" date="2024" name="Int. J. Syst. Evol. Microbiol.">
        <title>Methylomarinovum tepidoasis sp. nov., a moderately thermophilic methanotroph of the family Methylothermaceae isolated from a deep-sea hydrothermal field.</title>
        <authorList>
            <person name="Hirayama H."/>
            <person name="Takaki Y."/>
            <person name="Abe M."/>
            <person name="Miyazaki M."/>
            <person name="Uematsu K."/>
            <person name="Matsui Y."/>
            <person name="Takai K."/>
        </authorList>
    </citation>
    <scope>NUCLEOTIDE SEQUENCE [LARGE SCALE GENOMIC DNA]</scope>
    <source>
        <strain evidence="2">IT-9</strain>
    </source>
</reference>
<dbReference type="RefSeq" id="WP_317706093.1">
    <property type="nucleotide sequence ID" value="NZ_AP024714.1"/>
</dbReference>
<sequence length="75" mass="9044">MIEAFTPSRLRANLYRILDRILETGQAVEIKRKGRRLRIVPERKIKLELLKPHPDYLKVPPDDIVHMDWSEEWRP</sequence>
<dbReference type="Proteomes" id="UP001321825">
    <property type="component" value="Chromosome"/>
</dbReference>
<dbReference type="KEGG" id="mcau:MIT9_P0735"/>
<evidence type="ECO:0000313" key="2">
    <source>
        <dbReference type="Proteomes" id="UP001321825"/>
    </source>
</evidence>
<gene>
    <name evidence="1" type="ORF">MIT9_P0735</name>
</gene>
<evidence type="ECO:0000313" key="1">
    <source>
        <dbReference type="EMBL" id="BCX81157.1"/>
    </source>
</evidence>
<dbReference type="AlphaFoldDB" id="A0AAU9CTB2"/>
<proteinExistence type="predicted"/>
<protein>
    <recommendedName>
        <fullName evidence="3">Antitoxin</fullName>
    </recommendedName>
</protein>
<evidence type="ECO:0008006" key="3">
    <source>
        <dbReference type="Google" id="ProtNLM"/>
    </source>
</evidence>
<name>A0AAU9CTB2_9GAMM</name>
<organism evidence="1 2">
    <name type="scientific">Methylomarinovum caldicuralii</name>
    <dbReference type="NCBI Taxonomy" id="438856"/>
    <lineage>
        <taxon>Bacteria</taxon>
        <taxon>Pseudomonadati</taxon>
        <taxon>Pseudomonadota</taxon>
        <taxon>Gammaproteobacteria</taxon>
        <taxon>Methylococcales</taxon>
        <taxon>Methylothermaceae</taxon>
        <taxon>Methylomarinovum</taxon>
    </lineage>
</organism>
<keyword evidence="2" id="KW-1185">Reference proteome</keyword>